<name>A0ABR8XNG2_9BACL</name>
<keyword evidence="3 4" id="KW-0663">Pyridoxal phosphate</keyword>
<dbReference type="InterPro" id="IPR015424">
    <property type="entry name" value="PyrdxlP-dep_Trfase"/>
</dbReference>
<feature type="binding site" evidence="4">
    <location>
        <position position="260"/>
    </location>
    <ligand>
        <name>pyridoxal 5'-phosphate</name>
        <dbReference type="ChEBI" id="CHEBI:597326"/>
    </ligand>
</feature>
<comment type="cofactor">
    <cofactor evidence="4 6">
        <name>pyridoxal 5'-phosphate</name>
        <dbReference type="ChEBI" id="CHEBI:597326"/>
    </cofactor>
</comment>
<feature type="binding site" evidence="4">
    <location>
        <position position="209"/>
    </location>
    <ligand>
        <name>pyridoxal 5'-phosphate</name>
        <dbReference type="ChEBI" id="CHEBI:597326"/>
    </ligand>
</feature>
<reference evidence="8 9" key="1">
    <citation type="submission" date="2020-08" db="EMBL/GenBank/DDBJ databases">
        <title>A Genomic Blueprint of the Chicken Gut Microbiome.</title>
        <authorList>
            <person name="Gilroy R."/>
            <person name="Ravi A."/>
            <person name="Getino M."/>
            <person name="Pursley I."/>
            <person name="Horton D.L."/>
            <person name="Alikhan N.-F."/>
            <person name="Baker D."/>
            <person name="Gharbi K."/>
            <person name="Hall N."/>
            <person name="Watson M."/>
            <person name="Adriaenssens E.M."/>
            <person name="Foster-Nyarko E."/>
            <person name="Jarju S."/>
            <person name="Secka A."/>
            <person name="Antonio M."/>
            <person name="Oren A."/>
            <person name="Chaudhuri R."/>
            <person name="La Ragione R.M."/>
            <person name="Hildebrand F."/>
            <person name="Pallen M.J."/>
        </authorList>
    </citation>
    <scope>NUCLEOTIDE SEQUENCE [LARGE SCALE GENOMIC DNA]</scope>
    <source>
        <strain evidence="8 9">Sa1YVA6</strain>
    </source>
</reference>
<dbReference type="GO" id="GO:0030429">
    <property type="term" value="F:kynureninase activity"/>
    <property type="evidence" value="ECO:0007669"/>
    <property type="project" value="UniProtKB-EC"/>
</dbReference>
<feature type="binding site" evidence="4">
    <location>
        <position position="98"/>
    </location>
    <ligand>
        <name>pyridoxal 5'-phosphate</name>
        <dbReference type="ChEBI" id="CHEBI:597326"/>
    </ligand>
</feature>
<evidence type="ECO:0000256" key="1">
    <source>
        <dbReference type="ARBA" id="ARBA00022642"/>
    </source>
</evidence>
<dbReference type="PANTHER" id="PTHR14084">
    <property type="entry name" value="KYNURENINASE"/>
    <property type="match status" value="1"/>
</dbReference>
<evidence type="ECO:0000256" key="6">
    <source>
        <dbReference type="PIRNR" id="PIRNR038800"/>
    </source>
</evidence>
<sequence length="419" mass="46211">MTTIEKARLLDQQDTLGKYADEFYKKEGQIYLDGNSLGLLSKRAEQSVLTLLDSWRQYGIDGWTSGEHPWFYLSEKLGEYCAPLVGAKSKEVVLTGSTTTNLHQLLATFFKPTEKRNKILADELNFPSDLYAVASQIALHNLPESHMKLVKSEDGQTISTEAIIEAMTDDVAVAVLPAVLYRSGQVLDLQAITKAAHERGIIIGFDLCHSIGSIPHQLHEIGADFAFWCNYKHLNGGPGSVAGLFVHEKHFGTAPGLAGWFGSAKEKQFDLETTISAAPDAGAYQIGTPHILSLAPIEGALSIFAEAGIDAVREKSLALTEYMMECIMHEIPNTFTFGNPLDETRGGHLFLVHDEAARICKALKENGVVPDFRAPNGIRLAPVALYNSFEEVWHAVQILKDIVFNKTYENHENKRDIIA</sequence>
<dbReference type="InterPro" id="IPR015422">
    <property type="entry name" value="PyrdxlP-dep_Trfase_small"/>
</dbReference>
<dbReference type="Pfam" id="PF01041">
    <property type="entry name" value="DegT_DnrJ_EryC1"/>
    <property type="match status" value="1"/>
</dbReference>
<dbReference type="Gene3D" id="3.40.640.10">
    <property type="entry name" value="Type I PLP-dependent aspartate aminotransferase-like (Major domain)"/>
    <property type="match status" value="1"/>
</dbReference>
<feature type="binding site" evidence="4">
    <location>
        <position position="288"/>
    </location>
    <ligand>
        <name>pyridoxal 5'-phosphate</name>
        <dbReference type="ChEBI" id="CHEBI:597326"/>
    </ligand>
</feature>
<evidence type="ECO:0000256" key="4">
    <source>
        <dbReference type="HAMAP-Rule" id="MF_01970"/>
    </source>
</evidence>
<evidence type="ECO:0000313" key="9">
    <source>
        <dbReference type="Proteomes" id="UP000600565"/>
    </source>
</evidence>
<feature type="binding site" evidence="4">
    <location>
        <position position="206"/>
    </location>
    <ligand>
        <name>pyridoxal 5'-phosphate</name>
        <dbReference type="ChEBI" id="CHEBI:597326"/>
    </ligand>
</feature>
<dbReference type="SUPFAM" id="SSF53383">
    <property type="entry name" value="PLP-dependent transferases"/>
    <property type="match status" value="1"/>
</dbReference>
<comment type="function">
    <text evidence="4 6">Catalyzes the cleavage of L-kynurenine (L-Kyn) and L-3-hydroxykynurenine (L-3OHKyn) into anthranilic acid (AA) and 3-hydroxyanthranilic acid (3-OHAA), respectively.</text>
</comment>
<accession>A0ABR8XNG2</accession>
<comment type="subunit">
    <text evidence="4 6">Homodimer.</text>
</comment>
<dbReference type="Gene3D" id="3.90.1150.10">
    <property type="entry name" value="Aspartate Aminotransferase, domain 1"/>
    <property type="match status" value="1"/>
</dbReference>
<comment type="catalytic activity">
    <reaction evidence="4 6">
        <text>L-kynurenine + H2O = anthranilate + L-alanine + H(+)</text>
        <dbReference type="Rhea" id="RHEA:16813"/>
        <dbReference type="ChEBI" id="CHEBI:15377"/>
        <dbReference type="ChEBI" id="CHEBI:15378"/>
        <dbReference type="ChEBI" id="CHEBI:16567"/>
        <dbReference type="ChEBI" id="CHEBI:57959"/>
        <dbReference type="ChEBI" id="CHEBI:57972"/>
        <dbReference type="EC" id="3.7.1.3"/>
    </reaction>
</comment>
<comment type="pathway">
    <text evidence="4 6">Amino-acid degradation; L-kynurenine degradation; L-alanine and anthranilate from L-kynurenine: step 1/1.</text>
</comment>
<feature type="binding site" evidence="4">
    <location>
        <position position="231"/>
    </location>
    <ligand>
        <name>pyridoxal 5'-phosphate</name>
        <dbReference type="ChEBI" id="CHEBI:597326"/>
    </ligand>
</feature>
<dbReference type="PANTHER" id="PTHR14084:SF0">
    <property type="entry name" value="KYNURENINASE"/>
    <property type="match status" value="1"/>
</dbReference>
<dbReference type="EC" id="3.7.1.3" evidence="4 5"/>
<evidence type="ECO:0000256" key="2">
    <source>
        <dbReference type="ARBA" id="ARBA00022801"/>
    </source>
</evidence>
<evidence type="ECO:0000313" key="8">
    <source>
        <dbReference type="EMBL" id="MBD8033479.1"/>
    </source>
</evidence>
<dbReference type="Proteomes" id="UP000600565">
    <property type="component" value="Unassembled WGS sequence"/>
</dbReference>
<feature type="binding site" evidence="4">
    <location>
        <begin position="126"/>
        <end position="129"/>
    </location>
    <ligand>
        <name>pyridoxal 5'-phosphate</name>
        <dbReference type="ChEBI" id="CHEBI:597326"/>
    </ligand>
</feature>
<dbReference type="NCBIfam" id="TIGR01814">
    <property type="entry name" value="kynureninase"/>
    <property type="match status" value="1"/>
</dbReference>
<comment type="pathway">
    <text evidence="4 6">Cofactor biosynthesis; NAD(+) biosynthesis; quinolinate from L-kynurenine: step 2/3.</text>
</comment>
<feature type="binding site" evidence="4">
    <location>
        <position position="99"/>
    </location>
    <ligand>
        <name>pyridoxal 5'-phosphate</name>
        <dbReference type="ChEBI" id="CHEBI:597326"/>
    </ligand>
</feature>
<evidence type="ECO:0000256" key="5">
    <source>
        <dbReference type="NCBIfam" id="TIGR01814"/>
    </source>
</evidence>
<gene>
    <name evidence="4 8" type="primary">kynU</name>
    <name evidence="8" type="ORF">H9632_10390</name>
</gene>
<dbReference type="EMBL" id="JACSPW010000008">
    <property type="protein sequence ID" value="MBD8033479.1"/>
    <property type="molecule type" value="Genomic_DNA"/>
</dbReference>
<comment type="caution">
    <text evidence="4">Lacks conserved residue(s) required for the propagation of feature annotation.</text>
</comment>
<organism evidence="8 9">
    <name type="scientific">Solibacillus merdavium</name>
    <dbReference type="NCBI Taxonomy" id="2762218"/>
    <lineage>
        <taxon>Bacteria</taxon>
        <taxon>Bacillati</taxon>
        <taxon>Bacillota</taxon>
        <taxon>Bacilli</taxon>
        <taxon>Bacillales</taxon>
        <taxon>Caryophanaceae</taxon>
        <taxon>Solibacillus</taxon>
    </lineage>
</organism>
<evidence type="ECO:0000256" key="7">
    <source>
        <dbReference type="RuleBase" id="RU004508"/>
    </source>
</evidence>
<comment type="catalytic activity">
    <reaction evidence="6">
        <text>3-hydroxy-L-kynurenine + H2O = 3-hydroxyanthranilate + L-alanine + H(+)</text>
        <dbReference type="Rhea" id="RHEA:25143"/>
        <dbReference type="ChEBI" id="CHEBI:15377"/>
        <dbReference type="ChEBI" id="CHEBI:15378"/>
        <dbReference type="ChEBI" id="CHEBI:36559"/>
        <dbReference type="ChEBI" id="CHEBI:57972"/>
        <dbReference type="ChEBI" id="CHEBI:58125"/>
        <dbReference type="EC" id="3.7.1.3"/>
    </reaction>
</comment>
<keyword evidence="2 4" id="KW-0378">Hydrolase</keyword>
<evidence type="ECO:0000256" key="3">
    <source>
        <dbReference type="ARBA" id="ARBA00022898"/>
    </source>
</evidence>
<comment type="similarity">
    <text evidence="4 6">Belongs to the kynureninase family.</text>
</comment>
<protein>
    <recommendedName>
        <fullName evidence="4 5">Kynureninase</fullName>
        <ecNumber evidence="4 5">3.7.1.3</ecNumber>
    </recommendedName>
    <alternativeName>
        <fullName evidence="4">L-kynurenine hydrolase</fullName>
    </alternativeName>
</protein>
<comment type="caution">
    <text evidence="8">The sequence shown here is derived from an EMBL/GenBank/DDBJ whole genome shotgun (WGS) entry which is preliminary data.</text>
</comment>
<dbReference type="RefSeq" id="WP_191704029.1">
    <property type="nucleotide sequence ID" value="NZ_JACSPW010000008.1"/>
</dbReference>
<keyword evidence="1 4" id="KW-0662">Pyridine nucleotide biosynthesis</keyword>
<feature type="modified residue" description="N6-(pyridoxal phosphate)lysine" evidence="4">
    <location>
        <position position="232"/>
    </location>
</feature>
<proteinExistence type="inferred from homology"/>
<comment type="similarity">
    <text evidence="7">Belongs to the DegT/DnrJ/EryC1 family.</text>
</comment>
<dbReference type="PIRSF" id="PIRSF038800">
    <property type="entry name" value="KYNU"/>
    <property type="match status" value="1"/>
</dbReference>
<dbReference type="InterPro" id="IPR015421">
    <property type="entry name" value="PyrdxlP-dep_Trfase_major"/>
</dbReference>
<dbReference type="Pfam" id="PF22580">
    <property type="entry name" value="KYNU_C"/>
    <property type="match status" value="1"/>
</dbReference>
<dbReference type="InterPro" id="IPR010111">
    <property type="entry name" value="Kynureninase"/>
</dbReference>
<dbReference type="InterPro" id="IPR000653">
    <property type="entry name" value="DegT/StrS_aminotransferase"/>
</dbReference>
<dbReference type="HAMAP" id="MF_01970">
    <property type="entry name" value="Kynureninase"/>
    <property type="match status" value="1"/>
</dbReference>
<keyword evidence="9" id="KW-1185">Reference proteome</keyword>